<reference evidence="7" key="1">
    <citation type="submission" date="2020-12" db="EMBL/GenBank/DDBJ databases">
        <title>Marinomonas arctica sp. nov., a psychrotolerant bacterium isolated from the Arctic.</title>
        <authorList>
            <person name="Zhang Y."/>
        </authorList>
    </citation>
    <scope>NUCLEOTIDE SEQUENCE</scope>
    <source>
        <strain evidence="7">C1424</strain>
    </source>
</reference>
<dbReference type="PIRSF" id="PIRSF029745">
    <property type="entry name" value="FhaC"/>
    <property type="match status" value="1"/>
</dbReference>
<organism evidence="7 8">
    <name type="scientific">Marinomonas transparens</name>
    <dbReference type="NCBI Taxonomy" id="2795388"/>
    <lineage>
        <taxon>Bacteria</taxon>
        <taxon>Pseudomonadati</taxon>
        <taxon>Pseudomonadota</taxon>
        <taxon>Gammaproteobacteria</taxon>
        <taxon>Oceanospirillales</taxon>
        <taxon>Oceanospirillaceae</taxon>
        <taxon>Marinomonas</taxon>
    </lineage>
</organism>
<feature type="domain" description="Polypeptide-transport-associated ShlB-type" evidence="5">
    <location>
        <begin position="86"/>
        <end position="156"/>
    </location>
</feature>
<dbReference type="AlphaFoldDB" id="A0A934JPR2"/>
<dbReference type="RefSeq" id="WP_199470066.1">
    <property type="nucleotide sequence ID" value="NZ_JAEMNX010000029.1"/>
</dbReference>
<evidence type="ECO:0000256" key="3">
    <source>
        <dbReference type="ARBA" id="ARBA00023237"/>
    </source>
</evidence>
<feature type="domain" description="ShlB POTRA" evidence="6">
    <location>
        <begin position="160"/>
        <end position="211"/>
    </location>
</feature>
<evidence type="ECO:0000259" key="4">
    <source>
        <dbReference type="Pfam" id="PF03865"/>
    </source>
</evidence>
<proteinExistence type="predicted"/>
<evidence type="ECO:0000256" key="2">
    <source>
        <dbReference type="ARBA" id="ARBA00022692"/>
    </source>
</evidence>
<dbReference type="GO" id="GO:0098046">
    <property type="term" value="C:type V protein secretion system complex"/>
    <property type="evidence" value="ECO:0007669"/>
    <property type="project" value="TreeGrafter"/>
</dbReference>
<dbReference type="InterPro" id="IPR035251">
    <property type="entry name" value="ShlB_POTRA"/>
</dbReference>
<keyword evidence="8" id="KW-1185">Reference proteome</keyword>
<name>A0A934JPR2_9GAMM</name>
<evidence type="ECO:0000256" key="1">
    <source>
        <dbReference type="ARBA" id="ARBA00022452"/>
    </source>
</evidence>
<keyword evidence="1" id="KW-1134">Transmembrane beta strand</keyword>
<dbReference type="GO" id="GO:0046819">
    <property type="term" value="P:protein secretion by the type V secretion system"/>
    <property type="evidence" value="ECO:0007669"/>
    <property type="project" value="TreeGrafter"/>
</dbReference>
<dbReference type="InterPro" id="IPR051544">
    <property type="entry name" value="TPS_OM_transporter"/>
</dbReference>
<evidence type="ECO:0000313" key="7">
    <source>
        <dbReference type="EMBL" id="MBJ7539671.1"/>
    </source>
</evidence>
<evidence type="ECO:0000259" key="6">
    <source>
        <dbReference type="Pfam" id="PF17287"/>
    </source>
</evidence>
<dbReference type="Gene3D" id="2.40.160.50">
    <property type="entry name" value="membrane protein fhac: a member of the omp85/tpsb transporter family"/>
    <property type="match status" value="1"/>
</dbReference>
<dbReference type="Gene3D" id="3.10.20.310">
    <property type="entry name" value="membrane protein fhac"/>
    <property type="match status" value="1"/>
</dbReference>
<dbReference type="Pfam" id="PF17287">
    <property type="entry name" value="POTRA_3"/>
    <property type="match status" value="1"/>
</dbReference>
<sequence>MPSCPIRVRSCLNLFIIIFSYYGMALPVKAADPIPSSTTSSNATEFRLRDKAAQESLDKKLENTSPPIQLPEVEPITELPEETHCFFIKEIQIEGLLSEWAKLNGEGYIGQCIGHEAISAYVRLIDQKLLAEGYVTSRAVLPEQNIASGLLVIEIQAGVIEKIVFPDDYLFIWENALPMYPGKVLNLRDMEQAVDQLNRLQSQSVEFKIEPGSYGGASILVAEVVSKKPWTVNASIDDSGSAQTGRYPVSYGATLDNVLGVQDSLSFSGSRARQAETGASNSTSFGWSLPMGYWLLEANTSWFDYRQKVTGDVIDFELSGLGKDKKISLNRVVFRDNKTKANLFASLKTRKRRSFNNDTEIQNQSRNLTELEFGGSYRRYIKSAVLDVSLSAHQGIAGVLGATEVDPDADPSSAQPDYRFYTMVASISSPFSLLEKPLNYSGRFFMQYADTPIYSLDWFSIGGRYTVRGFTGVESLSAVNGWRLRNDLALPFEMEDLSSTVYLGLDIGQVENEEDEEGLSNTLMGISLGLKGELLGVGYDFFIAEPFLAHGPYAKSHDSKVSLMLSAAF</sequence>
<comment type="caution">
    <text evidence="7">The sequence shown here is derived from an EMBL/GenBank/DDBJ whole genome shotgun (WGS) entry which is preliminary data.</text>
</comment>
<dbReference type="InterPro" id="IPR013686">
    <property type="entry name" value="Polypept-transport_assoc_ShlB"/>
</dbReference>
<accession>A0A934JPR2</accession>
<dbReference type="EMBL" id="JAEMNX010000029">
    <property type="protein sequence ID" value="MBJ7539671.1"/>
    <property type="molecule type" value="Genomic_DNA"/>
</dbReference>
<dbReference type="InterPro" id="IPR005565">
    <property type="entry name" value="Hemolysn_activator_HlyB_C"/>
</dbReference>
<dbReference type="PANTHER" id="PTHR34597">
    <property type="entry name" value="SLR1661 PROTEIN"/>
    <property type="match status" value="1"/>
</dbReference>
<dbReference type="GO" id="GO:0008320">
    <property type="term" value="F:protein transmembrane transporter activity"/>
    <property type="evidence" value="ECO:0007669"/>
    <property type="project" value="TreeGrafter"/>
</dbReference>
<dbReference type="Pfam" id="PF08479">
    <property type="entry name" value="POTRA_2"/>
    <property type="match status" value="1"/>
</dbReference>
<dbReference type="PANTHER" id="PTHR34597:SF3">
    <property type="entry name" value="OUTER MEMBRANE TRANSPORTER CDIB"/>
    <property type="match status" value="1"/>
</dbReference>
<feature type="domain" description="Haemolysin activator HlyB C-terminal" evidence="4">
    <location>
        <begin position="216"/>
        <end position="532"/>
    </location>
</feature>
<dbReference type="Pfam" id="PF03865">
    <property type="entry name" value="ShlB"/>
    <property type="match status" value="1"/>
</dbReference>
<protein>
    <submittedName>
        <fullName evidence="7">ShlB/FhaC/HecB family hemolysin secretion/activation protein</fullName>
    </submittedName>
</protein>
<keyword evidence="2" id="KW-0812">Transmembrane</keyword>
<dbReference type="Proteomes" id="UP000628710">
    <property type="component" value="Unassembled WGS sequence"/>
</dbReference>
<evidence type="ECO:0000313" key="8">
    <source>
        <dbReference type="Proteomes" id="UP000628710"/>
    </source>
</evidence>
<evidence type="ECO:0000259" key="5">
    <source>
        <dbReference type="Pfam" id="PF08479"/>
    </source>
</evidence>
<keyword evidence="3" id="KW-0998">Cell outer membrane</keyword>
<keyword evidence="1" id="KW-0472">Membrane</keyword>
<gene>
    <name evidence="7" type="ORF">I8J31_18495</name>
</gene>
<dbReference type="InterPro" id="IPR027282">
    <property type="entry name" value="TPS"/>
</dbReference>